<gene>
    <name evidence="1" type="ORF">QE152_g1894</name>
</gene>
<evidence type="ECO:0000313" key="1">
    <source>
        <dbReference type="EMBL" id="KAK9753588.1"/>
    </source>
</evidence>
<dbReference type="AlphaFoldDB" id="A0AAW1N113"/>
<dbReference type="Proteomes" id="UP001458880">
    <property type="component" value="Unassembled WGS sequence"/>
</dbReference>
<organism evidence="1 2">
    <name type="scientific">Popillia japonica</name>
    <name type="common">Japanese beetle</name>
    <dbReference type="NCBI Taxonomy" id="7064"/>
    <lineage>
        <taxon>Eukaryota</taxon>
        <taxon>Metazoa</taxon>
        <taxon>Ecdysozoa</taxon>
        <taxon>Arthropoda</taxon>
        <taxon>Hexapoda</taxon>
        <taxon>Insecta</taxon>
        <taxon>Pterygota</taxon>
        <taxon>Neoptera</taxon>
        <taxon>Endopterygota</taxon>
        <taxon>Coleoptera</taxon>
        <taxon>Polyphaga</taxon>
        <taxon>Scarabaeiformia</taxon>
        <taxon>Scarabaeidae</taxon>
        <taxon>Rutelinae</taxon>
        <taxon>Popillia</taxon>
    </lineage>
</organism>
<accession>A0AAW1N113</accession>
<keyword evidence="2" id="KW-1185">Reference proteome</keyword>
<evidence type="ECO:0000313" key="2">
    <source>
        <dbReference type="Proteomes" id="UP001458880"/>
    </source>
</evidence>
<dbReference type="EMBL" id="JASPKY010000012">
    <property type="protein sequence ID" value="KAK9753588.1"/>
    <property type="molecule type" value="Genomic_DNA"/>
</dbReference>
<protein>
    <recommendedName>
        <fullName evidence="3">Reverse transcriptase</fullName>
    </recommendedName>
</protein>
<comment type="caution">
    <text evidence="1">The sequence shown here is derived from an EMBL/GenBank/DDBJ whole genome shotgun (WGS) entry which is preliminary data.</text>
</comment>
<reference evidence="1 2" key="1">
    <citation type="journal article" date="2024" name="BMC Genomics">
        <title>De novo assembly and annotation of Popillia japonica's genome with initial clues to its potential as an invasive pest.</title>
        <authorList>
            <person name="Cucini C."/>
            <person name="Boschi S."/>
            <person name="Funari R."/>
            <person name="Cardaioli E."/>
            <person name="Iannotti N."/>
            <person name="Marturano G."/>
            <person name="Paoli F."/>
            <person name="Bruttini M."/>
            <person name="Carapelli A."/>
            <person name="Frati F."/>
            <person name="Nardi F."/>
        </authorList>
    </citation>
    <scope>NUCLEOTIDE SEQUENCE [LARGE SCALE GENOMIC DNA]</scope>
    <source>
        <strain evidence="1">DMR45628</strain>
    </source>
</reference>
<name>A0AAW1N113_POPJA</name>
<sequence>MAGNRIKGQRAAGQQGPEVIKVVVRSHPEACLAVMNKLLTTGRFPETWKVGRLVLIPKERAGRKVKQISVRVENDVICSQDSIKYLGVHFGKNMLIRVHIQKTAEKAGKVLANLCRLMPNVGGPRERRKRRGSAKLPYASLVRIAPPQRARYKLSHEVSAYRTASTSALQAIARMPPIDLLVEHRAAVESQGGHSKDREYRGIMAKWQARWDTENGTASWTRRLIKELQPWCARAHGESWTRRLIKELQPWCARAHGEVNFFLAQFLTGHGCFQSYLKRFGLESSDACLYCGREILSEKDSRHRRRDEM</sequence>
<proteinExistence type="predicted"/>
<evidence type="ECO:0008006" key="3">
    <source>
        <dbReference type="Google" id="ProtNLM"/>
    </source>
</evidence>